<name>A0A8J2LXP6_9BILA</name>
<protein>
    <recommendedName>
        <fullName evidence="4">CC domain-containing protein</fullName>
    </recommendedName>
</protein>
<keyword evidence="1" id="KW-0732">Signal</keyword>
<evidence type="ECO:0000313" key="2">
    <source>
        <dbReference type="EMBL" id="CAG9532153.1"/>
    </source>
</evidence>
<gene>
    <name evidence="2" type="ORF">CJOHNSTONI_LOCUS2491</name>
</gene>
<dbReference type="OrthoDB" id="5791889at2759"/>
<evidence type="ECO:0000313" key="3">
    <source>
        <dbReference type="Proteomes" id="UP000746747"/>
    </source>
</evidence>
<dbReference type="Proteomes" id="UP000746747">
    <property type="component" value="Unassembled WGS sequence"/>
</dbReference>
<evidence type="ECO:0008006" key="4">
    <source>
        <dbReference type="Google" id="ProtNLM"/>
    </source>
</evidence>
<keyword evidence="3" id="KW-1185">Reference proteome</keyword>
<dbReference type="AlphaFoldDB" id="A0A8J2LXP6"/>
<feature type="chain" id="PRO_5035148973" description="CC domain-containing protein" evidence="1">
    <location>
        <begin position="23"/>
        <end position="98"/>
    </location>
</feature>
<dbReference type="EMBL" id="CAKAEH010000879">
    <property type="protein sequence ID" value="CAG9532153.1"/>
    <property type="molecule type" value="Genomic_DNA"/>
</dbReference>
<evidence type="ECO:0000256" key="1">
    <source>
        <dbReference type="SAM" id="SignalP"/>
    </source>
</evidence>
<feature type="signal peptide" evidence="1">
    <location>
        <begin position="1"/>
        <end position="22"/>
    </location>
</feature>
<organism evidence="2 3">
    <name type="scientific">Cercopithifilaria johnstoni</name>
    <dbReference type="NCBI Taxonomy" id="2874296"/>
    <lineage>
        <taxon>Eukaryota</taxon>
        <taxon>Metazoa</taxon>
        <taxon>Ecdysozoa</taxon>
        <taxon>Nematoda</taxon>
        <taxon>Chromadorea</taxon>
        <taxon>Rhabditida</taxon>
        <taxon>Spirurina</taxon>
        <taxon>Spiruromorpha</taxon>
        <taxon>Filarioidea</taxon>
        <taxon>Onchocercidae</taxon>
        <taxon>Cercopithifilaria</taxon>
    </lineage>
</organism>
<proteinExistence type="predicted"/>
<reference evidence="2" key="1">
    <citation type="submission" date="2021-09" db="EMBL/GenBank/DDBJ databases">
        <authorList>
            <consortium name="Pathogen Informatics"/>
        </authorList>
    </citation>
    <scope>NUCLEOTIDE SEQUENCE</scope>
</reference>
<sequence length="98" mass="10656">MSNNKNIAIFVIIPTIIFSASALPTDTKSEKSEKIGPCVNGLCPVEYECISNDCIKTQTFKNFTKGQSVGPCINGLCPGHHTCYDDFCYNKDGLVDTS</sequence>
<accession>A0A8J2LXP6</accession>
<comment type="caution">
    <text evidence="2">The sequence shown here is derived from an EMBL/GenBank/DDBJ whole genome shotgun (WGS) entry which is preliminary data.</text>
</comment>